<evidence type="ECO:0000256" key="1">
    <source>
        <dbReference type="ARBA" id="ARBA00006484"/>
    </source>
</evidence>
<gene>
    <name evidence="4" type="primary">SDR3c</name>
    <name evidence="4" type="ORF">LOC62_06G007798</name>
</gene>
<accession>A0AAF0YIM5</accession>
<name>A0AAF0YIM5_9TREE</name>
<dbReference type="SUPFAM" id="SSF51735">
    <property type="entry name" value="NAD(P)-binding Rossmann-fold domains"/>
    <property type="match status" value="1"/>
</dbReference>
<evidence type="ECO:0000313" key="4">
    <source>
        <dbReference type="EMBL" id="WOO84278.1"/>
    </source>
</evidence>
<dbReference type="PANTHER" id="PTHR43180">
    <property type="entry name" value="3-OXOACYL-(ACYL-CARRIER-PROTEIN) REDUCTASE (AFU_ORTHOLOGUE AFUA_6G11210)"/>
    <property type="match status" value="1"/>
</dbReference>
<dbReference type="Proteomes" id="UP000827549">
    <property type="component" value="Chromosome 6"/>
</dbReference>
<evidence type="ECO:0000313" key="5">
    <source>
        <dbReference type="Proteomes" id="UP000827549"/>
    </source>
</evidence>
<evidence type="ECO:0000256" key="2">
    <source>
        <dbReference type="ARBA" id="ARBA00022857"/>
    </source>
</evidence>
<dbReference type="InterPro" id="IPR002347">
    <property type="entry name" value="SDR_fam"/>
</dbReference>
<dbReference type="Gene3D" id="3.40.50.720">
    <property type="entry name" value="NAD(P)-binding Rossmann-like Domain"/>
    <property type="match status" value="1"/>
</dbReference>
<proteinExistence type="inferred from homology"/>
<sequence>MGIRNSITGSLKAHKATKKAQAEASSASTTVLRTSLLEGTVGVITGADSGIGAAAVHIFAAAGAQVIYAIDIKDRNLFNYDAEVKAKGLKTDVFGVTVDISDDKEVEALVRRVIKEQGKLDWFFANAGVIDWEALPTTAPAVLDRVINVNVRGTFNCVQWATRALVTTSEAKPTAGGSIVVTTSLAGSSGSWGTPAYTMSKHAAIGLVRSTAANLIKAGNTGIRINGVAPGPTLTPIGQNNLTLSTMSGQARMAVLSASSKITDESLSWSCTPSEIAQTALFLISDQASGINGQNVIVDKGLSEAPHDMGGLLFKPVFEPL</sequence>
<dbReference type="Pfam" id="PF13561">
    <property type="entry name" value="adh_short_C2"/>
    <property type="match status" value="1"/>
</dbReference>
<keyword evidence="5" id="KW-1185">Reference proteome</keyword>
<dbReference type="AlphaFoldDB" id="A0AAF0YIM5"/>
<dbReference type="InterPro" id="IPR020904">
    <property type="entry name" value="Sc_DH/Rdtase_CS"/>
</dbReference>
<comment type="similarity">
    <text evidence="1">Belongs to the short-chain dehydrogenases/reductases (SDR) family.</text>
</comment>
<dbReference type="CDD" id="cd05233">
    <property type="entry name" value="SDR_c"/>
    <property type="match status" value="1"/>
</dbReference>
<dbReference type="InterPro" id="IPR036291">
    <property type="entry name" value="NAD(P)-bd_dom_sf"/>
</dbReference>
<protein>
    <submittedName>
        <fullName evidence="4">Short-chain dehydrogenase reductase 3c</fullName>
    </submittedName>
</protein>
<dbReference type="RefSeq" id="XP_062630304.1">
    <property type="nucleotide sequence ID" value="XM_062774320.1"/>
</dbReference>
<dbReference type="GeneID" id="87810969"/>
<dbReference type="PRINTS" id="PR00081">
    <property type="entry name" value="GDHRDH"/>
</dbReference>
<dbReference type="EMBL" id="CP086719">
    <property type="protein sequence ID" value="WOO84278.1"/>
    <property type="molecule type" value="Genomic_DNA"/>
</dbReference>
<dbReference type="PANTHER" id="PTHR43180:SF66">
    <property type="entry name" value="SHORT-CHAIN DEHYDROGENASE_REDUCTASE FAMILY PROTEIN"/>
    <property type="match status" value="1"/>
</dbReference>
<keyword evidence="2" id="KW-0521">NADP</keyword>
<dbReference type="PROSITE" id="PS00061">
    <property type="entry name" value="ADH_SHORT"/>
    <property type="match status" value="1"/>
</dbReference>
<organism evidence="4 5">
    <name type="scientific">Vanrija pseudolonga</name>
    <dbReference type="NCBI Taxonomy" id="143232"/>
    <lineage>
        <taxon>Eukaryota</taxon>
        <taxon>Fungi</taxon>
        <taxon>Dikarya</taxon>
        <taxon>Basidiomycota</taxon>
        <taxon>Agaricomycotina</taxon>
        <taxon>Tremellomycetes</taxon>
        <taxon>Trichosporonales</taxon>
        <taxon>Trichosporonaceae</taxon>
        <taxon>Vanrija</taxon>
    </lineage>
</organism>
<keyword evidence="3" id="KW-0560">Oxidoreductase</keyword>
<evidence type="ECO:0000256" key="3">
    <source>
        <dbReference type="ARBA" id="ARBA00023002"/>
    </source>
</evidence>
<dbReference type="GO" id="GO:0016491">
    <property type="term" value="F:oxidoreductase activity"/>
    <property type="evidence" value="ECO:0007669"/>
    <property type="project" value="UniProtKB-KW"/>
</dbReference>
<reference evidence="4" key="1">
    <citation type="submission" date="2023-10" db="EMBL/GenBank/DDBJ databases">
        <authorList>
            <person name="Noh H."/>
        </authorList>
    </citation>
    <scope>NUCLEOTIDE SEQUENCE</scope>
    <source>
        <strain evidence="4">DUCC4014</strain>
    </source>
</reference>
<dbReference type="FunFam" id="3.40.50.720:FF:000084">
    <property type="entry name" value="Short-chain dehydrogenase reductase"/>
    <property type="match status" value="1"/>
</dbReference>